<organism evidence="1 2">
    <name type="scientific">Candida metapsilosis</name>
    <dbReference type="NCBI Taxonomy" id="273372"/>
    <lineage>
        <taxon>Eukaryota</taxon>
        <taxon>Fungi</taxon>
        <taxon>Dikarya</taxon>
        <taxon>Ascomycota</taxon>
        <taxon>Saccharomycotina</taxon>
        <taxon>Pichiomycetes</taxon>
        <taxon>Debaryomycetaceae</taxon>
        <taxon>Candida/Lodderomyces clade</taxon>
        <taxon>Candida</taxon>
    </lineage>
</organism>
<keyword evidence="2" id="KW-1185">Reference proteome</keyword>
<dbReference type="Proteomes" id="UP000669133">
    <property type="component" value="Unassembled WGS sequence"/>
</dbReference>
<comment type="caution">
    <text evidence="1">The sequence shown here is derived from an EMBL/GenBank/DDBJ whole genome shotgun (WGS) entry which is preliminary data.</text>
</comment>
<accession>A0A8H7ZIU5</accession>
<dbReference type="EMBL" id="JAEOAQ010000001">
    <property type="protein sequence ID" value="KAG5420944.1"/>
    <property type="molecule type" value="Genomic_DNA"/>
</dbReference>
<evidence type="ECO:0000313" key="1">
    <source>
        <dbReference type="EMBL" id="KAG5420944.1"/>
    </source>
</evidence>
<dbReference type="OrthoDB" id="4080238at2759"/>
<dbReference type="GeneID" id="93648663"/>
<dbReference type="SUPFAM" id="SSF50998">
    <property type="entry name" value="Quinoprotein alcohol dehydrogenase-like"/>
    <property type="match status" value="1"/>
</dbReference>
<dbReference type="Gene3D" id="2.130.10.10">
    <property type="entry name" value="YVTN repeat-like/Quinoprotein amine dehydrogenase"/>
    <property type="match status" value="1"/>
</dbReference>
<evidence type="ECO:0000313" key="2">
    <source>
        <dbReference type="Proteomes" id="UP000669133"/>
    </source>
</evidence>
<dbReference type="PANTHER" id="PTHR10644">
    <property type="entry name" value="DNA REPAIR/RNA PROCESSING CPSF FAMILY"/>
    <property type="match status" value="1"/>
</dbReference>
<dbReference type="InterPro" id="IPR015943">
    <property type="entry name" value="WD40/YVTN_repeat-like_dom_sf"/>
</dbReference>
<name>A0A8H7ZIU5_9ASCO</name>
<dbReference type="RefSeq" id="XP_067550060.1">
    <property type="nucleotide sequence ID" value="XM_067692360.1"/>
</dbReference>
<reference evidence="1 2" key="1">
    <citation type="submission" date="2020-12" db="EMBL/GenBank/DDBJ databases">
        <title>Effect of drift, selection, and recombination on the evolution of hybrid genomes in Candida yeast pathogens.</title>
        <authorList>
            <person name="Mixao V."/>
            <person name="Ksiezopolska E."/>
            <person name="Saus E."/>
            <person name="Boekhout T."/>
            <person name="Gacser A."/>
            <person name="Gabaldon T."/>
        </authorList>
    </citation>
    <scope>NUCLEOTIDE SEQUENCE [LARGE SCALE GENOMIC DNA]</scope>
    <source>
        <strain evidence="1 2">BP57</strain>
    </source>
</reference>
<sequence>MNHDTIDTPEINDYGHLYTYLESTIESEKLHQRNLVAKQTIVNSPTILDIYRDVKVRKNKPFKGSSSRLLNDAEYQYLTPPEEDSQMDVFDEDDEILEELDTSAVEMTQMQKEEQPKFVLAQVLVKYHSLSINGVDFRFKSAVRSSCVIRASLAQEEDHILVSLKSGFLLLIRIFLVLRQTRDVDYGYKPSPKNANLMFKPFIVQWWNLQQKSNYPELNTSGFVLKSSPSGLSTVSCSASQSFRIYKTLEQSNSGTVLQNHLNVPMNGFMVDSCFIESKTAMQTDIFLALVFTEHRRLYIQLFSWFSFYSGDSEISKSSLPLENTFQIPIFIAPLVRSSAFLFISPHELTVVFVHDIISGHHEFHTAKFRMGSFPTNFYTPRSQIRNAGDSEVDEIIISSDIGVIYSILVSKSGIESIQPIARVPDNITTFTFEKAVQGYELVYASTSGSNKSILINRLYDAEYTCDIEDDTKLSYSKVEYSDNLDNWAPVIDFQIVPASMSSETDVLQKDELWAITGSASKSKISHIKNGYYGAKKDECYPELRKVVNSWLLELQDRTILVCAFPFETKVMELEGLESEEIFEVEDAEICKDEQTIFCGIIRFTNLPNIAVNDIDYMVQVTTSSVIVTDLGSECTCISNECIIFAEMLDNRLFVIVEREAKTIFYAYALEPISTTEDLLNINARVVSEMSLDFQPSMMTKCTVRGVEALSVGAYEGFIKFYLPNEVSLSEIDEIASKDFATNFIPHDLISAKSGIYIGTADGYLARFSQKSLSCESYLRIGDSEVKVYRSEDEDFVYIQCRDLYLMNLTDNIYPKIVQFNDSIPKIVNALIELPTTTEYPAFKRLGLFRNNGFVFAHITTYTQPVVKQVRIPDDTKKLLLLPHISIFLLLGSSRKSKLKFVDRQTFRVLEHSEVSSKRSNGEEVFGRDDTGLCACIWTIKRHNRTTHKVLLGCMNSNDGRSTGSVKVLNIRKSKSNETPPVSVFELSSFDHYAPVTQIQQIGDRIFFTDMIAIYFTSYDETEKRFTPIEKFTQLPSEIISFAASENRILVCTKDDSLFQFDSSSPSAVVTCFPKPVPMLNQVNFENKVLASAKNSQIYVMDTSDSRLHALQGTRVQVSGITRLLCANLSNPWFESKGAGEVVLGMTISGEIFILRLVSQHDKEVENIVAELNKNSAFNLSLVDHLNKINRPFIDKLSGTGLLSLNKPYFDYVENRHDPGSKIPKMLDYDLDEFAAIVTKINL</sequence>
<gene>
    <name evidence="1" type="ORF">I9W82_000034</name>
</gene>
<dbReference type="InterPro" id="IPR011047">
    <property type="entry name" value="Quinoprotein_ADH-like_sf"/>
</dbReference>
<protein>
    <recommendedName>
        <fullName evidence="3">Cleavage/polyadenylation specificity factor A subunit N-terminal domain-containing protein</fullName>
    </recommendedName>
</protein>
<proteinExistence type="predicted"/>
<dbReference type="InterPro" id="IPR050358">
    <property type="entry name" value="RSE1/DDB1/CFT1"/>
</dbReference>
<dbReference type="AlphaFoldDB" id="A0A8H7ZIU5"/>
<evidence type="ECO:0008006" key="3">
    <source>
        <dbReference type="Google" id="ProtNLM"/>
    </source>
</evidence>